<dbReference type="AlphaFoldDB" id="A0A6J1D6U1"/>
<comment type="subcellular location">
    <subcellularLocation>
        <location evidence="1">Nucleus</location>
        <location evidence="1">Nucleoplasm</location>
    </subcellularLocation>
</comment>
<keyword evidence="7" id="KW-1185">Reference proteome</keyword>
<sequence>MVKKCRGVAEISVMELDLRTTRAAQPDLDDDDLPASTSNKRKITAGTDLFQFSTATTSFLKLRSRRRRRILLPENSVATAPPETTVLRQPRTSSTTPCSDDDASAICCSSSNGCSEVVEESRVIKFVDLEDENNDELGVRAYENRSRERRETTPSSKFRSAQSDDMESPAGKSEATSGDTSSLSVAKMPTESDLEEFFISAEKNLQKCFAEKYNYDIVEDVPLEGRYEWIRLKP</sequence>
<evidence type="ECO:0000256" key="3">
    <source>
        <dbReference type="ARBA" id="ARBA00023013"/>
    </source>
</evidence>
<accession>A0A6J1D6U1</accession>
<feature type="compositionally biased region" description="Basic and acidic residues" evidence="5">
    <location>
        <begin position="142"/>
        <end position="152"/>
    </location>
</feature>
<evidence type="ECO:0000259" key="6">
    <source>
        <dbReference type="Pfam" id="PF02234"/>
    </source>
</evidence>
<dbReference type="PANTHER" id="PTHR46776">
    <property type="entry name" value="CYCLIN-DEPENDENT KINASE INHIBITOR 4-RELATED"/>
    <property type="match status" value="1"/>
</dbReference>
<evidence type="ECO:0000256" key="4">
    <source>
        <dbReference type="ARBA" id="ARBA00023306"/>
    </source>
</evidence>
<dbReference type="RefSeq" id="XP_022149453.1">
    <property type="nucleotide sequence ID" value="XM_022293761.1"/>
</dbReference>
<evidence type="ECO:0000313" key="7">
    <source>
        <dbReference type="Proteomes" id="UP000504603"/>
    </source>
</evidence>
<dbReference type="GO" id="GO:0005654">
    <property type="term" value="C:nucleoplasm"/>
    <property type="evidence" value="ECO:0007669"/>
    <property type="project" value="UniProtKB-SubCell"/>
</dbReference>
<gene>
    <name evidence="8" type="primary">LOC111017879</name>
</gene>
<protein>
    <submittedName>
        <fullName evidence="8">Cyclin-dependent kinase inhibitor 7-like isoform X2</fullName>
    </submittedName>
</protein>
<dbReference type="InterPro" id="IPR003175">
    <property type="entry name" value="CDI_dom"/>
</dbReference>
<dbReference type="GO" id="GO:0004861">
    <property type="term" value="F:cyclin-dependent protein serine/threonine kinase inhibitor activity"/>
    <property type="evidence" value="ECO:0007669"/>
    <property type="project" value="InterPro"/>
</dbReference>
<dbReference type="PIRSF" id="PIRSF017811">
    <property type="entry name" value="CDK_inhib_pln"/>
    <property type="match status" value="1"/>
</dbReference>
<dbReference type="Pfam" id="PF02234">
    <property type="entry name" value="CDI"/>
    <property type="match status" value="1"/>
</dbReference>
<dbReference type="Gene3D" id="4.10.365.10">
    <property type="entry name" value="p27"/>
    <property type="match status" value="1"/>
</dbReference>
<dbReference type="Proteomes" id="UP000504603">
    <property type="component" value="Unplaced"/>
</dbReference>
<dbReference type="InterPro" id="IPR044898">
    <property type="entry name" value="CDI_dom_sf"/>
</dbReference>
<name>A0A6J1D6U1_MOMCH</name>
<feature type="compositionally biased region" description="Polar residues" evidence="5">
    <location>
        <begin position="174"/>
        <end position="184"/>
    </location>
</feature>
<dbReference type="GeneID" id="111017879"/>
<dbReference type="InterPro" id="IPR044275">
    <property type="entry name" value="KRP"/>
</dbReference>
<keyword evidence="4" id="KW-0131">Cell cycle</keyword>
<evidence type="ECO:0000256" key="2">
    <source>
        <dbReference type="ARBA" id="ARBA00010274"/>
    </source>
</evidence>
<evidence type="ECO:0000256" key="1">
    <source>
        <dbReference type="ARBA" id="ARBA00004642"/>
    </source>
</evidence>
<reference evidence="8" key="1">
    <citation type="submission" date="2025-08" db="UniProtKB">
        <authorList>
            <consortium name="RefSeq"/>
        </authorList>
    </citation>
    <scope>IDENTIFICATION</scope>
    <source>
        <strain evidence="8">OHB3-1</strain>
    </source>
</reference>
<evidence type="ECO:0000256" key="5">
    <source>
        <dbReference type="SAM" id="MobiDB-lite"/>
    </source>
</evidence>
<feature type="compositionally biased region" description="Polar residues" evidence="5">
    <location>
        <begin position="86"/>
        <end position="97"/>
    </location>
</feature>
<keyword evidence="3 8" id="KW-0649">Protein kinase inhibitor</keyword>
<comment type="similarity">
    <text evidence="2">Belongs to the CDI family. ICK/KRP subfamily.</text>
</comment>
<feature type="domain" description="Cyclin-dependent kinase inhibitor" evidence="6">
    <location>
        <begin position="188"/>
        <end position="231"/>
    </location>
</feature>
<organism evidence="7 8">
    <name type="scientific">Momordica charantia</name>
    <name type="common">Bitter gourd</name>
    <name type="synonym">Balsam pear</name>
    <dbReference type="NCBI Taxonomy" id="3673"/>
    <lineage>
        <taxon>Eukaryota</taxon>
        <taxon>Viridiplantae</taxon>
        <taxon>Streptophyta</taxon>
        <taxon>Embryophyta</taxon>
        <taxon>Tracheophyta</taxon>
        <taxon>Spermatophyta</taxon>
        <taxon>Magnoliopsida</taxon>
        <taxon>eudicotyledons</taxon>
        <taxon>Gunneridae</taxon>
        <taxon>Pentapetalae</taxon>
        <taxon>rosids</taxon>
        <taxon>fabids</taxon>
        <taxon>Cucurbitales</taxon>
        <taxon>Cucurbitaceae</taxon>
        <taxon>Momordiceae</taxon>
        <taxon>Momordica</taxon>
    </lineage>
</organism>
<feature type="region of interest" description="Disordered" evidence="5">
    <location>
        <begin position="138"/>
        <end position="187"/>
    </location>
</feature>
<proteinExistence type="inferred from homology"/>
<dbReference type="GO" id="GO:0051726">
    <property type="term" value="P:regulation of cell cycle"/>
    <property type="evidence" value="ECO:0007669"/>
    <property type="project" value="InterPro"/>
</dbReference>
<feature type="region of interest" description="Disordered" evidence="5">
    <location>
        <begin position="81"/>
        <end position="101"/>
    </location>
</feature>
<evidence type="ECO:0000313" key="8">
    <source>
        <dbReference type="RefSeq" id="XP_022149453.1"/>
    </source>
</evidence>